<evidence type="ECO:0000256" key="1">
    <source>
        <dbReference type="ARBA" id="ARBA00022679"/>
    </source>
</evidence>
<dbReference type="InterPro" id="IPR016030">
    <property type="entry name" value="CblAdoTrfase-like"/>
</dbReference>
<proteinExistence type="predicted"/>
<organism evidence="5">
    <name type="scientific">hydrothermal vent metagenome</name>
    <dbReference type="NCBI Taxonomy" id="652676"/>
    <lineage>
        <taxon>unclassified sequences</taxon>
        <taxon>metagenomes</taxon>
        <taxon>ecological metagenomes</taxon>
    </lineage>
</organism>
<gene>
    <name evidence="5" type="ORF">MNBD_ALPHA05-600</name>
</gene>
<feature type="domain" description="Cobalamin adenosyltransferase-like" evidence="4">
    <location>
        <begin position="8"/>
        <end position="165"/>
    </location>
</feature>
<dbReference type="InterPro" id="IPR029499">
    <property type="entry name" value="PduO-typ"/>
</dbReference>
<name>A0A3B0SKC7_9ZZZZ</name>
<evidence type="ECO:0000259" key="4">
    <source>
        <dbReference type="Pfam" id="PF01923"/>
    </source>
</evidence>
<dbReference type="GO" id="GO:0005524">
    <property type="term" value="F:ATP binding"/>
    <property type="evidence" value="ECO:0007669"/>
    <property type="project" value="UniProtKB-KW"/>
</dbReference>
<accession>A0A3B0SKC7</accession>
<dbReference type="EMBL" id="UOEH01000443">
    <property type="protein sequence ID" value="VAW04653.1"/>
    <property type="molecule type" value="Genomic_DNA"/>
</dbReference>
<evidence type="ECO:0000313" key="5">
    <source>
        <dbReference type="EMBL" id="VAW04653.1"/>
    </source>
</evidence>
<dbReference type="Gene3D" id="1.20.1200.10">
    <property type="entry name" value="Cobalamin adenosyltransferase-like"/>
    <property type="match status" value="1"/>
</dbReference>
<dbReference type="InterPro" id="IPR036451">
    <property type="entry name" value="CblAdoTrfase-like_sf"/>
</dbReference>
<evidence type="ECO:0000256" key="3">
    <source>
        <dbReference type="ARBA" id="ARBA00022840"/>
    </source>
</evidence>
<reference evidence="5" key="1">
    <citation type="submission" date="2018-06" db="EMBL/GenBank/DDBJ databases">
        <authorList>
            <person name="Zhirakovskaya E."/>
        </authorList>
    </citation>
    <scope>NUCLEOTIDE SEQUENCE</scope>
</reference>
<keyword evidence="2" id="KW-0547">Nucleotide-binding</keyword>
<dbReference type="PANTHER" id="PTHR12213">
    <property type="entry name" value="CORRINOID ADENOSYLTRANSFERASE"/>
    <property type="match status" value="1"/>
</dbReference>
<protein>
    <submittedName>
        <fullName evidence="5">ATP:Cob(I)alamin adenosyltransferase</fullName>
        <ecNumber evidence="5">2.5.1.17</ecNumber>
    </submittedName>
</protein>
<keyword evidence="3" id="KW-0067">ATP-binding</keyword>
<dbReference type="PANTHER" id="PTHR12213:SF0">
    <property type="entry name" value="CORRINOID ADENOSYLTRANSFERASE MMAB"/>
    <property type="match status" value="1"/>
</dbReference>
<dbReference type="AlphaFoldDB" id="A0A3B0SKC7"/>
<dbReference type="NCBIfam" id="TIGR00636">
    <property type="entry name" value="PduO_Nterm"/>
    <property type="match status" value="1"/>
</dbReference>
<dbReference type="EC" id="2.5.1.17" evidence="5"/>
<dbReference type="Pfam" id="PF01923">
    <property type="entry name" value="Cob_adeno_trans"/>
    <property type="match status" value="1"/>
</dbReference>
<sequence>MPNRLTKIVTRGGDKGETSLGDGARLAKDHPRIALLGDIDELNSWIGVVLAHLSDGAVTKTLVSVQHDLFDLGGALSLPGTPLLSAAHVDRIDAAAAVLNQDLPPLKDFILPGGAPVLAWLHVARTVCRRTERGLAGLAREQPEAAQALRYLNRLSDYLFIAARFEAKRLGATETLWAKRHSISGAEAADEGE</sequence>
<dbReference type="GO" id="GO:0008817">
    <property type="term" value="F:corrinoid adenosyltransferase activity"/>
    <property type="evidence" value="ECO:0007669"/>
    <property type="project" value="UniProtKB-EC"/>
</dbReference>
<dbReference type="SUPFAM" id="SSF89028">
    <property type="entry name" value="Cobalamin adenosyltransferase-like"/>
    <property type="match status" value="1"/>
</dbReference>
<evidence type="ECO:0000256" key="2">
    <source>
        <dbReference type="ARBA" id="ARBA00022741"/>
    </source>
</evidence>
<keyword evidence="1 5" id="KW-0808">Transferase</keyword>